<feature type="region of interest" description="Disordered" evidence="1">
    <location>
        <begin position="40"/>
        <end position="78"/>
    </location>
</feature>
<evidence type="ECO:0000313" key="2">
    <source>
        <dbReference type="EMBL" id="ONK67087.1"/>
    </source>
</evidence>
<accession>A0A5P1EPM2</accession>
<sequence length="78" mass="8443">MSQLGEFKGKERVYYDTNAYITDPDESTRGDDVDIEPTSEVNATMTTSSSVAEPAAKRPISIKDSSESIGDVPISPFP</sequence>
<evidence type="ECO:0000313" key="3">
    <source>
        <dbReference type="Proteomes" id="UP000243459"/>
    </source>
</evidence>
<keyword evidence="3" id="KW-1185">Reference proteome</keyword>
<feature type="compositionally biased region" description="Polar residues" evidence="1">
    <location>
        <begin position="40"/>
        <end position="51"/>
    </location>
</feature>
<gene>
    <name evidence="2" type="ORF">A4U43_C06F15560</name>
</gene>
<dbReference type="AlphaFoldDB" id="A0A5P1EPM2"/>
<reference evidence="3" key="1">
    <citation type="journal article" date="2017" name="Nat. Commun.">
        <title>The asparagus genome sheds light on the origin and evolution of a young Y chromosome.</title>
        <authorList>
            <person name="Harkess A."/>
            <person name="Zhou J."/>
            <person name="Xu C."/>
            <person name="Bowers J.E."/>
            <person name="Van der Hulst R."/>
            <person name="Ayyampalayam S."/>
            <person name="Mercati F."/>
            <person name="Riccardi P."/>
            <person name="McKain M.R."/>
            <person name="Kakrana A."/>
            <person name="Tang H."/>
            <person name="Ray J."/>
            <person name="Groenendijk J."/>
            <person name="Arikit S."/>
            <person name="Mathioni S.M."/>
            <person name="Nakano M."/>
            <person name="Shan H."/>
            <person name="Telgmann-Rauber A."/>
            <person name="Kanno A."/>
            <person name="Yue Z."/>
            <person name="Chen H."/>
            <person name="Li W."/>
            <person name="Chen Y."/>
            <person name="Xu X."/>
            <person name="Zhang Y."/>
            <person name="Luo S."/>
            <person name="Chen H."/>
            <person name="Gao J."/>
            <person name="Mao Z."/>
            <person name="Pires J.C."/>
            <person name="Luo M."/>
            <person name="Kudrna D."/>
            <person name="Wing R.A."/>
            <person name="Meyers B.C."/>
            <person name="Yi K."/>
            <person name="Kong H."/>
            <person name="Lavrijsen P."/>
            <person name="Sunseri F."/>
            <person name="Falavigna A."/>
            <person name="Ye Y."/>
            <person name="Leebens-Mack J.H."/>
            <person name="Chen G."/>
        </authorList>
    </citation>
    <scope>NUCLEOTIDE SEQUENCE [LARGE SCALE GENOMIC DNA]</scope>
    <source>
        <strain evidence="3">cv. DH0086</strain>
    </source>
</reference>
<organism evidence="2 3">
    <name type="scientific">Asparagus officinalis</name>
    <name type="common">Garden asparagus</name>
    <dbReference type="NCBI Taxonomy" id="4686"/>
    <lineage>
        <taxon>Eukaryota</taxon>
        <taxon>Viridiplantae</taxon>
        <taxon>Streptophyta</taxon>
        <taxon>Embryophyta</taxon>
        <taxon>Tracheophyta</taxon>
        <taxon>Spermatophyta</taxon>
        <taxon>Magnoliopsida</taxon>
        <taxon>Liliopsida</taxon>
        <taxon>Asparagales</taxon>
        <taxon>Asparagaceae</taxon>
        <taxon>Asparagoideae</taxon>
        <taxon>Asparagus</taxon>
    </lineage>
</organism>
<dbReference type="EMBL" id="CM007386">
    <property type="protein sequence ID" value="ONK67087.1"/>
    <property type="molecule type" value="Genomic_DNA"/>
</dbReference>
<evidence type="ECO:0000256" key="1">
    <source>
        <dbReference type="SAM" id="MobiDB-lite"/>
    </source>
</evidence>
<protein>
    <submittedName>
        <fullName evidence="2">Uncharacterized protein</fullName>
    </submittedName>
</protein>
<name>A0A5P1EPM2_ASPOF</name>
<dbReference type="Gramene" id="ONK67087">
    <property type="protein sequence ID" value="ONK67087"/>
    <property type="gene ID" value="A4U43_C06F15560"/>
</dbReference>
<proteinExistence type="predicted"/>
<dbReference type="Proteomes" id="UP000243459">
    <property type="component" value="Chromosome 6"/>
</dbReference>